<dbReference type="EMBL" id="OY660865">
    <property type="protein sequence ID" value="CAJ1050804.1"/>
    <property type="molecule type" value="Genomic_DNA"/>
</dbReference>
<protein>
    <submittedName>
        <fullName evidence="2">Uncharacterized protein</fullName>
    </submittedName>
</protein>
<evidence type="ECO:0000313" key="2">
    <source>
        <dbReference type="EMBL" id="CAJ1050804.1"/>
    </source>
</evidence>
<reference evidence="2" key="1">
    <citation type="submission" date="2023-08" db="EMBL/GenBank/DDBJ databases">
        <authorList>
            <person name="Alioto T."/>
            <person name="Alioto T."/>
            <person name="Gomez Garrido J."/>
        </authorList>
    </citation>
    <scope>NUCLEOTIDE SEQUENCE</scope>
</reference>
<dbReference type="AlphaFoldDB" id="A0AAV1EQ72"/>
<name>A0AAV1EQ72_XYRNO</name>
<evidence type="ECO:0000313" key="3">
    <source>
        <dbReference type="Proteomes" id="UP001178508"/>
    </source>
</evidence>
<organism evidence="2 3">
    <name type="scientific">Xyrichtys novacula</name>
    <name type="common">Pearly razorfish</name>
    <name type="synonym">Hemipteronotus novacula</name>
    <dbReference type="NCBI Taxonomy" id="13765"/>
    <lineage>
        <taxon>Eukaryota</taxon>
        <taxon>Metazoa</taxon>
        <taxon>Chordata</taxon>
        <taxon>Craniata</taxon>
        <taxon>Vertebrata</taxon>
        <taxon>Euteleostomi</taxon>
        <taxon>Actinopterygii</taxon>
        <taxon>Neopterygii</taxon>
        <taxon>Teleostei</taxon>
        <taxon>Neoteleostei</taxon>
        <taxon>Acanthomorphata</taxon>
        <taxon>Eupercaria</taxon>
        <taxon>Labriformes</taxon>
        <taxon>Labridae</taxon>
        <taxon>Xyrichtys</taxon>
    </lineage>
</organism>
<gene>
    <name evidence="2" type="ORF">XNOV1_A000601</name>
</gene>
<proteinExistence type="predicted"/>
<feature type="region of interest" description="Disordered" evidence="1">
    <location>
        <begin position="82"/>
        <end position="107"/>
    </location>
</feature>
<dbReference type="Proteomes" id="UP001178508">
    <property type="component" value="Chromosome 2"/>
</dbReference>
<sequence>MVGGTDTDNLIRRMLAAALTNGLASQYNWAGKHDKRCFSTKKPFKNTAMQGCLLAAARQCDHKMSQMHFEDMVKSWLRFAPNRQGGIPRNAPEQQGAVPRSPDAGGK</sequence>
<keyword evidence="3" id="KW-1185">Reference proteome</keyword>
<accession>A0AAV1EQ72</accession>
<evidence type="ECO:0000256" key="1">
    <source>
        <dbReference type="SAM" id="MobiDB-lite"/>
    </source>
</evidence>